<dbReference type="SUPFAM" id="SSF51556">
    <property type="entry name" value="Metallo-dependent hydrolases"/>
    <property type="match status" value="1"/>
</dbReference>
<dbReference type="GO" id="GO:0004038">
    <property type="term" value="F:allantoinase activity"/>
    <property type="evidence" value="ECO:0007669"/>
    <property type="project" value="TreeGrafter"/>
</dbReference>
<protein>
    <recommendedName>
        <fullName evidence="4">Dihydroorotase</fullName>
        <shortName evidence="4">DHOase</shortName>
        <ecNumber evidence="4">3.5.2.3</ecNumber>
    </recommendedName>
</protein>
<dbReference type="EC" id="3.5.2.3" evidence="4"/>
<dbReference type="PANTHER" id="PTHR43668">
    <property type="entry name" value="ALLANTOINASE"/>
    <property type="match status" value="1"/>
</dbReference>
<sequence length="421" mass="47584">MKVVKNGRILYKNNLIEADIGIERGKITEIKKTGLNGEIIDAGNKIVLPGFIDSHVHFRDFKQKQKETWRTGSKAAAAGGITTVVEQPNTDPPTLSRKAIRRKSKLASRRSFVDFGLNAGVVSGTDISELNKEDPTAFGEIFLAHDELGIDLNELKGKVDEINKLDKKPTLHAEDQRIVDIGLKKFRDRSPGYFSRARPAKAEIKSIKELKKTLDKNSVHICHVSTAKAAKIVANTKNWTYEVTPHHLFFTKSDLEEKRSYIKTNPPVRNKRNRKRLWYYLKNESVDIIASDHAPHTVGEKEGDFWDTPSGVPGVQTTLPLLAYQVKRKNISINTLSKLMARNPSEIFNMKNKGQIKEGNDADLVIMDFNEIKKINRSDLYSKCGWSPYEGKEAIFPEKTILRGDVVYDKGGFEERKGERI</sequence>
<dbReference type="InterPro" id="IPR004722">
    <property type="entry name" value="DHOase"/>
</dbReference>
<dbReference type="PROSITE" id="PS00483">
    <property type="entry name" value="DIHYDROOROTASE_2"/>
    <property type="match status" value="1"/>
</dbReference>
<dbReference type="InterPro" id="IPR002195">
    <property type="entry name" value="Dihydroorotase_CS"/>
</dbReference>
<feature type="binding site" evidence="4">
    <location>
        <position position="57"/>
    </location>
    <ligand>
        <name>Zn(2+)</name>
        <dbReference type="ChEBI" id="CHEBI:29105"/>
        <label>1</label>
    </ligand>
</feature>
<feature type="active site" evidence="4">
    <location>
        <position position="292"/>
    </location>
</feature>
<dbReference type="InterPro" id="IPR032466">
    <property type="entry name" value="Metal_Hydrolase"/>
</dbReference>
<keyword evidence="2 4" id="KW-0378">Hydrolase</keyword>
<feature type="binding site" evidence="4">
    <location>
        <position position="89"/>
    </location>
    <ligand>
        <name>substrate</name>
    </ligand>
</feature>
<dbReference type="InterPro" id="IPR006680">
    <property type="entry name" value="Amidohydro-rel"/>
</dbReference>
<evidence type="ECO:0000256" key="1">
    <source>
        <dbReference type="ARBA" id="ARBA00022723"/>
    </source>
</evidence>
<feature type="domain" description="Amidohydrolase-related" evidence="5">
    <location>
        <begin position="46"/>
        <end position="372"/>
    </location>
</feature>
<dbReference type="InParanoid" id="A0A1Q6DS55"/>
<feature type="binding site" evidence="4">
    <location>
        <position position="140"/>
    </location>
    <ligand>
        <name>Zn(2+)</name>
        <dbReference type="ChEBI" id="CHEBI:29105"/>
        <label>1</label>
    </ligand>
</feature>
<dbReference type="CDD" id="cd01318">
    <property type="entry name" value="DHOase_IIb"/>
    <property type="match status" value="1"/>
</dbReference>
<dbReference type="Gene3D" id="2.30.40.10">
    <property type="entry name" value="Urease, subunit C, domain 1"/>
    <property type="match status" value="1"/>
</dbReference>
<dbReference type="GO" id="GO:0006145">
    <property type="term" value="P:purine nucleobase catabolic process"/>
    <property type="evidence" value="ECO:0007669"/>
    <property type="project" value="TreeGrafter"/>
</dbReference>
<dbReference type="FunCoup" id="A0A1Q6DS55">
    <property type="interactions" value="89"/>
</dbReference>
<dbReference type="SUPFAM" id="SSF51338">
    <property type="entry name" value="Composite domain of metallo-dependent hydrolases"/>
    <property type="match status" value="1"/>
</dbReference>
<dbReference type="NCBIfam" id="TIGR00857">
    <property type="entry name" value="pyrC_multi"/>
    <property type="match status" value="1"/>
</dbReference>
<proteinExistence type="inferred from homology"/>
<comment type="cofactor">
    <cofactor evidence="4">
        <name>Zn(2+)</name>
        <dbReference type="ChEBI" id="CHEBI:29105"/>
    </cofactor>
    <text evidence="4">Binds 2 Zn(2+) ions per subunit.</text>
</comment>
<dbReference type="UniPathway" id="UPA00070">
    <property type="reaction ID" value="UER00117"/>
</dbReference>
<keyword evidence="4" id="KW-0862">Zinc</keyword>
<dbReference type="InterPro" id="IPR050138">
    <property type="entry name" value="DHOase/Allantoinase_Hydrolase"/>
</dbReference>
<reference evidence="6" key="1">
    <citation type="submission" date="2016-12" db="EMBL/GenBank/DDBJ databases">
        <title>Discovery of methanogenic haloarchaea.</title>
        <authorList>
            <person name="Sorokin D.Y."/>
            <person name="Makarova K.S."/>
            <person name="Abbas B."/>
            <person name="Ferrer M."/>
            <person name="Golyshin P.N."/>
        </authorList>
    </citation>
    <scope>NUCLEOTIDE SEQUENCE [LARGE SCALE GENOMIC DNA]</scope>
    <source>
        <strain evidence="6">HMET1</strain>
    </source>
</reference>
<dbReference type="PANTHER" id="PTHR43668:SF2">
    <property type="entry name" value="ALLANTOINASE"/>
    <property type="match status" value="1"/>
</dbReference>
<dbReference type="GO" id="GO:0044205">
    <property type="term" value="P:'de novo' UMP biosynthetic process"/>
    <property type="evidence" value="ECO:0007669"/>
    <property type="project" value="UniProtKB-UniRule"/>
</dbReference>
<dbReference type="HAMAP" id="MF_00220_A">
    <property type="entry name" value="PyrC_classI_A"/>
    <property type="match status" value="1"/>
</dbReference>
<accession>A0A1Q6DS55</accession>
<comment type="caution">
    <text evidence="4">Lacks conserved residue(s) required for the propagation of feature annotation.</text>
</comment>
<dbReference type="InterPro" id="IPR011059">
    <property type="entry name" value="Metal-dep_hydrolase_composite"/>
</dbReference>
<feature type="binding site" evidence="4">
    <location>
        <position position="223"/>
    </location>
    <ligand>
        <name>Zn(2+)</name>
        <dbReference type="ChEBI" id="CHEBI:29105"/>
        <label>2</label>
    </ligand>
</feature>
<dbReference type="STRING" id="1903181.BTN85_1808"/>
<dbReference type="Gene3D" id="3.20.20.140">
    <property type="entry name" value="Metal-dependent hydrolases"/>
    <property type="match status" value="1"/>
</dbReference>
<dbReference type="NCBIfam" id="NF002668">
    <property type="entry name" value="PRK02382.1"/>
    <property type="match status" value="1"/>
</dbReference>
<dbReference type="Pfam" id="PF01979">
    <property type="entry name" value="Amidohydro_1"/>
    <property type="match status" value="1"/>
</dbReference>
<feature type="binding site" evidence="4">
    <location>
        <position position="140"/>
    </location>
    <ligand>
        <name>Zn(2+)</name>
        <dbReference type="ChEBI" id="CHEBI:29105"/>
        <label>2</label>
    </ligand>
</feature>
<dbReference type="AlphaFoldDB" id="A0A1Q6DS55"/>
<dbReference type="GO" id="GO:0005737">
    <property type="term" value="C:cytoplasm"/>
    <property type="evidence" value="ECO:0007669"/>
    <property type="project" value="TreeGrafter"/>
</dbReference>
<organism evidence="6 7">
    <name type="scientific">Methanohalarchaeum thermophilum</name>
    <dbReference type="NCBI Taxonomy" id="1903181"/>
    <lineage>
        <taxon>Archaea</taxon>
        <taxon>Methanobacteriati</taxon>
        <taxon>Methanobacteriota</taxon>
        <taxon>Methanonatronarchaeia</taxon>
        <taxon>Methanonatronarchaeales</taxon>
        <taxon>Methanonatronarchaeaceae</taxon>
        <taxon>Candidatus Methanohalarchaeum</taxon>
    </lineage>
</organism>
<evidence type="ECO:0000256" key="4">
    <source>
        <dbReference type="HAMAP-Rule" id="MF_00220"/>
    </source>
</evidence>
<dbReference type="Proteomes" id="UP000185744">
    <property type="component" value="Unassembled WGS sequence"/>
</dbReference>
<dbReference type="GO" id="GO:0008270">
    <property type="term" value="F:zinc ion binding"/>
    <property type="evidence" value="ECO:0007669"/>
    <property type="project" value="UniProtKB-UniRule"/>
</dbReference>
<comment type="pathway">
    <text evidence="4">Pyrimidine metabolism; UMP biosynthesis via de novo pathway; (S)-dihydroorotate from bicarbonate: step 3/3.</text>
</comment>
<dbReference type="EMBL" id="MSDW01000002">
    <property type="protein sequence ID" value="OKY77161.1"/>
    <property type="molecule type" value="Genomic_DNA"/>
</dbReference>
<name>A0A1Q6DS55_METT1</name>
<evidence type="ECO:0000313" key="6">
    <source>
        <dbReference type="EMBL" id="OKY77161.1"/>
    </source>
</evidence>
<dbReference type="PROSITE" id="PS00482">
    <property type="entry name" value="DIHYDROOROTASE_1"/>
    <property type="match status" value="1"/>
</dbReference>
<keyword evidence="7" id="KW-1185">Reference proteome</keyword>
<feature type="binding site" evidence="4">
    <location>
        <begin position="57"/>
        <end position="59"/>
    </location>
    <ligand>
        <name>substrate</name>
    </ligand>
</feature>
<feature type="binding site" evidence="4">
    <location>
        <position position="172"/>
    </location>
    <ligand>
        <name>Zn(2+)</name>
        <dbReference type="ChEBI" id="CHEBI:29105"/>
        <label>2</label>
    </ligand>
</feature>
<comment type="similarity">
    <text evidence="4">Belongs to the metallo-dependent hydrolases superfamily. DHOase family. Class I DHOase subfamily.</text>
</comment>
<feature type="binding site" evidence="4">
    <location>
        <position position="296"/>
    </location>
    <ligand>
        <name>substrate</name>
    </ligand>
</feature>
<evidence type="ECO:0000259" key="5">
    <source>
        <dbReference type="Pfam" id="PF01979"/>
    </source>
</evidence>
<dbReference type="GO" id="GO:0004151">
    <property type="term" value="F:dihydroorotase activity"/>
    <property type="evidence" value="ECO:0007669"/>
    <property type="project" value="UniProtKB-UniRule"/>
</dbReference>
<feature type="binding site" evidence="4">
    <location>
        <position position="292"/>
    </location>
    <ligand>
        <name>Zn(2+)</name>
        <dbReference type="ChEBI" id="CHEBI:29105"/>
        <label>1</label>
    </ligand>
</feature>
<keyword evidence="1 4" id="KW-0479">Metal-binding</keyword>
<comment type="catalytic activity">
    <reaction evidence="4">
        <text>(S)-dihydroorotate + H2O = N-carbamoyl-L-aspartate + H(+)</text>
        <dbReference type="Rhea" id="RHEA:24296"/>
        <dbReference type="ChEBI" id="CHEBI:15377"/>
        <dbReference type="ChEBI" id="CHEBI:15378"/>
        <dbReference type="ChEBI" id="CHEBI:30864"/>
        <dbReference type="ChEBI" id="CHEBI:32814"/>
        <dbReference type="EC" id="3.5.2.3"/>
    </reaction>
</comment>
<gene>
    <name evidence="4" type="primary">pyrC</name>
    <name evidence="6" type="ORF">BTN85_1808</name>
</gene>
<evidence type="ECO:0000256" key="2">
    <source>
        <dbReference type="ARBA" id="ARBA00022801"/>
    </source>
</evidence>
<comment type="function">
    <text evidence="4">Catalyzes the reversible cyclization of carbamoyl aspartate to dihydroorotate.</text>
</comment>
<keyword evidence="3 4" id="KW-0665">Pyrimidine biosynthesis</keyword>
<comment type="caution">
    <text evidence="6">The sequence shown here is derived from an EMBL/GenBank/DDBJ whole genome shotgun (WGS) entry which is preliminary data.</text>
</comment>
<evidence type="ECO:0000256" key="3">
    <source>
        <dbReference type="ARBA" id="ARBA00022975"/>
    </source>
</evidence>
<feature type="binding site" evidence="4">
    <location>
        <position position="55"/>
    </location>
    <ligand>
        <name>Zn(2+)</name>
        <dbReference type="ChEBI" id="CHEBI:29105"/>
        <label>1</label>
    </ligand>
</feature>
<evidence type="ECO:0000313" key="7">
    <source>
        <dbReference type="Proteomes" id="UP000185744"/>
    </source>
</evidence>